<dbReference type="AlphaFoldDB" id="A0A059ZWY9"/>
<feature type="transmembrane region" description="Helical" evidence="1">
    <location>
        <begin position="21"/>
        <end position="43"/>
    </location>
</feature>
<keyword evidence="1" id="KW-1133">Transmembrane helix</keyword>
<sequence>MLFLVRPLHRWAKKYRVAHHHVLLLWSALSLLIPALALFAAFGMTFSSIAQALSLFILGLAIGIFFYILLLAEEERITRSAR</sequence>
<proteinExistence type="predicted"/>
<evidence type="ECO:0000313" key="3">
    <source>
        <dbReference type="Proteomes" id="UP000005522"/>
    </source>
</evidence>
<name>A0A059ZWY9_ACICK</name>
<dbReference type="GeneID" id="92932201"/>
<keyword evidence="1" id="KW-0472">Membrane</keyword>
<feature type="transmembrane region" description="Helical" evidence="1">
    <location>
        <begin position="49"/>
        <end position="72"/>
    </location>
</feature>
<dbReference type="Proteomes" id="UP000005522">
    <property type="component" value="Chromosome"/>
</dbReference>
<dbReference type="EMBL" id="CP005986">
    <property type="protein sequence ID" value="AIA55983.1"/>
    <property type="molecule type" value="Genomic_DNA"/>
</dbReference>
<reference evidence="2 3" key="1">
    <citation type="journal article" date="2009" name="J. Bacteriol.">
        <title>Draft genome sequence of the extremely acidophilic bacterium Acidithiobacillus caldus ATCC 51756 reveals metabolic versatility in the genus Acidithiobacillus.</title>
        <authorList>
            <person name="Valdes J."/>
            <person name="Quatrini R."/>
            <person name="Hallberg K."/>
            <person name="Dopson M."/>
            <person name="Valenzuela P.D."/>
            <person name="Holmes D.S."/>
        </authorList>
    </citation>
    <scope>NUCLEOTIDE SEQUENCE [LARGE SCALE GENOMIC DNA]</scope>
    <source>
        <strain evidence="3">ATCC 51756 / DSM 8584 / KU</strain>
    </source>
</reference>
<gene>
    <name evidence="2" type="ORF">Acaty_c2129</name>
</gene>
<evidence type="ECO:0000313" key="2">
    <source>
        <dbReference type="EMBL" id="AIA55983.1"/>
    </source>
</evidence>
<protein>
    <submittedName>
        <fullName evidence="2">Uncharacterized protein</fullName>
    </submittedName>
</protein>
<organism evidence="2 3">
    <name type="scientific">Acidithiobacillus caldus (strain ATCC 51756 / DSM 8584 / KU)</name>
    <dbReference type="NCBI Taxonomy" id="637389"/>
    <lineage>
        <taxon>Bacteria</taxon>
        <taxon>Pseudomonadati</taxon>
        <taxon>Pseudomonadota</taxon>
        <taxon>Acidithiobacillia</taxon>
        <taxon>Acidithiobacillales</taxon>
        <taxon>Acidithiobacillaceae</taxon>
        <taxon>Acidithiobacillus</taxon>
    </lineage>
</organism>
<dbReference type="KEGG" id="acz:Acaty_c2129"/>
<dbReference type="HOGENOM" id="CLU_2550579_0_0_6"/>
<accession>A0A059ZWY9</accession>
<evidence type="ECO:0000256" key="1">
    <source>
        <dbReference type="SAM" id="Phobius"/>
    </source>
</evidence>
<dbReference type="RefSeq" id="WP_004868419.1">
    <property type="nucleotide sequence ID" value="NZ_CP005986.1"/>
</dbReference>
<keyword evidence="1" id="KW-0812">Transmembrane</keyword>